<comment type="caution">
    <text evidence="1">The sequence shown here is derived from an EMBL/GenBank/DDBJ whole genome shotgun (WGS) entry which is preliminary data.</text>
</comment>
<evidence type="ECO:0000313" key="2">
    <source>
        <dbReference type="Proteomes" id="UP000824533"/>
    </source>
</evidence>
<name>A0ACC1CNQ6_9NEOP</name>
<dbReference type="EMBL" id="CM034406">
    <property type="protein sequence ID" value="KAJ0173140.1"/>
    <property type="molecule type" value="Genomic_DNA"/>
</dbReference>
<evidence type="ECO:0000313" key="1">
    <source>
        <dbReference type="EMBL" id="KAJ0173140.1"/>
    </source>
</evidence>
<keyword evidence="2" id="KW-1185">Reference proteome</keyword>
<gene>
    <name evidence="1" type="ORF">K1T71_011316</name>
</gene>
<protein>
    <submittedName>
        <fullName evidence="1">Uncharacterized protein</fullName>
    </submittedName>
</protein>
<proteinExistence type="predicted"/>
<reference evidence="1 2" key="1">
    <citation type="journal article" date="2021" name="Front. Genet.">
        <title>Chromosome-Level Genome Assembly Reveals Significant Gene Expansion in the Toll and IMD Signaling Pathways of Dendrolimus kikuchii.</title>
        <authorList>
            <person name="Zhou J."/>
            <person name="Wu P."/>
            <person name="Xiong Z."/>
            <person name="Liu N."/>
            <person name="Zhao N."/>
            <person name="Ji M."/>
            <person name="Qiu Y."/>
            <person name="Yang B."/>
        </authorList>
    </citation>
    <scope>NUCLEOTIDE SEQUENCE [LARGE SCALE GENOMIC DNA]</scope>
    <source>
        <strain evidence="1">Ann1</strain>
    </source>
</reference>
<dbReference type="Proteomes" id="UP000824533">
    <property type="component" value="Linkage Group LG20"/>
</dbReference>
<organism evidence="1 2">
    <name type="scientific">Dendrolimus kikuchii</name>
    <dbReference type="NCBI Taxonomy" id="765133"/>
    <lineage>
        <taxon>Eukaryota</taxon>
        <taxon>Metazoa</taxon>
        <taxon>Ecdysozoa</taxon>
        <taxon>Arthropoda</taxon>
        <taxon>Hexapoda</taxon>
        <taxon>Insecta</taxon>
        <taxon>Pterygota</taxon>
        <taxon>Neoptera</taxon>
        <taxon>Endopterygota</taxon>
        <taxon>Lepidoptera</taxon>
        <taxon>Glossata</taxon>
        <taxon>Ditrysia</taxon>
        <taxon>Bombycoidea</taxon>
        <taxon>Lasiocampidae</taxon>
        <taxon>Dendrolimus</taxon>
    </lineage>
</organism>
<sequence length="231" mass="27164">MRTLMSKYFDTDIKYLEENKDKVAIVMLPKMTKNHHRVFVKKFFCPSSELCPKIFFAFYMFGVFQWEHLKYNDYCDGVTFCLDYRGINFIEFMAGINMVDAHQVATIALQGFCLRIKGIHIVTESSSVNLVVAFFRQIFTKKVADRIRVHKTMESFYEVVPREILPSDFGGDEISCLELRDEWFKLLKDEENFKYLQEMNNARTNEALRQSGKFNEEYMGMAGSFRSLNVD</sequence>
<accession>A0ACC1CNQ6</accession>